<gene>
    <name evidence="1" type="ORF">APUTEX25_000466</name>
</gene>
<proteinExistence type="predicted"/>
<reference evidence="2" key="1">
    <citation type="journal article" date="2018" name="Algal Res.">
        <title>Characterization of plant carbon substrate utilization by Auxenochlorella protothecoides.</title>
        <authorList>
            <person name="Vogler B.W."/>
            <person name="Starkenburg S.R."/>
            <person name="Sudasinghe N."/>
            <person name="Schambach J.Y."/>
            <person name="Rollin J.A."/>
            <person name="Pattathil S."/>
            <person name="Barry A.N."/>
        </authorList>
    </citation>
    <scope>NUCLEOTIDE SEQUENCE [LARGE SCALE GENOMIC DNA]</scope>
    <source>
        <strain evidence="2">UTEX 25</strain>
    </source>
</reference>
<dbReference type="Proteomes" id="UP000279271">
    <property type="component" value="Unassembled WGS sequence"/>
</dbReference>
<protein>
    <submittedName>
        <fullName evidence="1">Uncharacterized protein</fullName>
    </submittedName>
</protein>
<dbReference type="EMBL" id="QOKY01000172">
    <property type="protein sequence ID" value="RMZ54949.1"/>
    <property type="molecule type" value="Genomic_DNA"/>
</dbReference>
<name>A0A3M7KYG5_AUXPR</name>
<organism evidence="1 2">
    <name type="scientific">Auxenochlorella protothecoides</name>
    <name type="common">Green microalga</name>
    <name type="synonym">Chlorella protothecoides</name>
    <dbReference type="NCBI Taxonomy" id="3075"/>
    <lineage>
        <taxon>Eukaryota</taxon>
        <taxon>Viridiplantae</taxon>
        <taxon>Chlorophyta</taxon>
        <taxon>core chlorophytes</taxon>
        <taxon>Trebouxiophyceae</taxon>
        <taxon>Chlorellales</taxon>
        <taxon>Chlorellaceae</taxon>
        <taxon>Auxenochlorella</taxon>
    </lineage>
</organism>
<dbReference type="AlphaFoldDB" id="A0A3M7KYG5"/>
<sequence length="498" mass="54043">MFTLMKCMVLCTAGLMILSIYLYGSPGRTASSLFSLPAMLGPVVPIEPGCPDKIPELIASMPDTYTASGKLSGTAAVEGGLEEELGDPLSRRPRTAIVNMVSYHEEVVAAVGYHLLKLRHNVTVFTKATALGMEEVVRPFLWKGFRRYEAFFAAFHDFDCVLLITFPTCHLPQTYVVMVHNALALEQEAAVRAIRASGAKILTIAPHVQAAAQRRAAAQGVQVDSGWVAPMFPVIFPEECVEGSWRRVLPACRPVYINDTLAGLSPAAEPGAEAARPRSGICLQGKLDQSRRDYTGIFSQLQEQAEELAASNFTLVIQVLGVGVGLRVGAGITVDWWGTRGSGEGIGGKGADVTVPQDLIDRGIVEHYSFLPFQEYYEVMHGCVAILPAFSSDEYYTDRASSTMGAALISATPLIATPEMLRVYSFLSRESVFLVDPTLPYVEMLEDLLGPRPLLKGPDGTPRSMANAATWGTAETRRWQEELETAAQLPPLQDDAES</sequence>
<evidence type="ECO:0000313" key="1">
    <source>
        <dbReference type="EMBL" id="RMZ54949.1"/>
    </source>
</evidence>
<accession>A0A3M7KYG5</accession>
<evidence type="ECO:0000313" key="2">
    <source>
        <dbReference type="Proteomes" id="UP000279271"/>
    </source>
</evidence>
<comment type="caution">
    <text evidence="1">The sequence shown here is derived from an EMBL/GenBank/DDBJ whole genome shotgun (WGS) entry which is preliminary data.</text>
</comment>